<comment type="caution">
    <text evidence="1">The sequence shown here is derived from an EMBL/GenBank/DDBJ whole genome shotgun (WGS) entry which is preliminary data.</text>
</comment>
<dbReference type="InterPro" id="IPR048068">
    <property type="entry name" value="LarA-like"/>
</dbReference>
<feature type="non-terminal residue" evidence="1">
    <location>
        <position position="1"/>
    </location>
</feature>
<dbReference type="InterPro" id="IPR043166">
    <property type="entry name" value="LarA-like_C"/>
</dbReference>
<dbReference type="PANTHER" id="PTHR33171:SF17">
    <property type="entry name" value="LARA-LIKE N-TERMINAL DOMAIN-CONTAINING PROTEIN"/>
    <property type="match status" value="1"/>
</dbReference>
<gene>
    <name evidence="1" type="ORF">S12H4_44074</name>
</gene>
<evidence type="ECO:0000313" key="1">
    <source>
        <dbReference type="EMBL" id="GAJ12906.1"/>
    </source>
</evidence>
<dbReference type="EMBL" id="BARW01027117">
    <property type="protein sequence ID" value="GAJ12906.1"/>
    <property type="molecule type" value="Genomic_DNA"/>
</dbReference>
<proteinExistence type="predicted"/>
<name>X1VF27_9ZZZZ</name>
<dbReference type="PANTHER" id="PTHR33171">
    <property type="entry name" value="LAR_N DOMAIN-CONTAINING PROTEIN"/>
    <property type="match status" value="1"/>
</dbReference>
<dbReference type="AlphaFoldDB" id="X1VF27"/>
<reference evidence="1" key="1">
    <citation type="journal article" date="2014" name="Front. Microbiol.">
        <title>High frequency of phylogenetically diverse reductive dehalogenase-homologous genes in deep subseafloor sedimentary metagenomes.</title>
        <authorList>
            <person name="Kawai M."/>
            <person name="Futagami T."/>
            <person name="Toyoda A."/>
            <person name="Takaki Y."/>
            <person name="Nishi S."/>
            <person name="Hori S."/>
            <person name="Arai W."/>
            <person name="Tsubouchi T."/>
            <person name="Morono Y."/>
            <person name="Uchiyama I."/>
            <person name="Ito T."/>
            <person name="Fujiyama A."/>
            <person name="Inagaki F."/>
            <person name="Takami H."/>
        </authorList>
    </citation>
    <scope>NUCLEOTIDE SEQUENCE</scope>
    <source>
        <strain evidence="1">Expedition CK06-06</strain>
    </source>
</reference>
<dbReference type="Gene3D" id="3.90.226.30">
    <property type="match status" value="1"/>
</dbReference>
<protein>
    <submittedName>
        <fullName evidence="1">Uncharacterized protein</fullName>
    </submittedName>
</protein>
<organism evidence="1">
    <name type="scientific">marine sediment metagenome</name>
    <dbReference type="NCBI Taxonomy" id="412755"/>
    <lineage>
        <taxon>unclassified sequences</taxon>
        <taxon>metagenomes</taxon>
        <taxon>ecological metagenomes</taxon>
    </lineage>
</organism>
<sequence>VEIWTAGKGSYKLQSPGVMAPGGEIIIYAPHINCFHSRPEINLALRQIGYHCKDYVKKYLKSNSCFSKNIAAHVINVRGAGSFDVNSGKEEFNFKVTLATGISKEICKSVGLGYRNPDSICQEDFIGPGKIWIENGGKYLYKIK</sequence>
<accession>X1VF27</accession>